<name>A0AAE0E683_9ROSI</name>
<dbReference type="PANTHER" id="PTHR12917">
    <property type="entry name" value="ASPARTYL PROTEASE DDI-RELATED"/>
    <property type="match status" value="1"/>
</dbReference>
<sequence length="150" mass="15993">MSQHEESQDREYEVGMGSLRQLGSLKSNNAPSTSTKKGLMFVNSSINGKAVRAMLDTGATHNFVSLDEAKKLGLKAISRGGTIKAVNSPAKPIAGIAKADVLQSGSRPCRKLTQHPRWEQDLFGHNGTYCQGGVQGVVRPAIQEGNEDGS</sequence>
<evidence type="ECO:0000313" key="2">
    <source>
        <dbReference type="Proteomes" id="UP001281410"/>
    </source>
</evidence>
<dbReference type="EMBL" id="JANJYJ010000005">
    <property type="protein sequence ID" value="KAK3212389.1"/>
    <property type="molecule type" value="Genomic_DNA"/>
</dbReference>
<dbReference type="InterPro" id="IPR001969">
    <property type="entry name" value="Aspartic_peptidase_AS"/>
</dbReference>
<proteinExistence type="predicted"/>
<gene>
    <name evidence="1" type="ORF">Dsin_017095</name>
</gene>
<dbReference type="AlphaFoldDB" id="A0AAE0E683"/>
<dbReference type="Gene3D" id="2.40.70.10">
    <property type="entry name" value="Acid Proteases"/>
    <property type="match status" value="1"/>
</dbReference>
<dbReference type="PROSITE" id="PS00141">
    <property type="entry name" value="ASP_PROTEASE"/>
    <property type="match status" value="1"/>
</dbReference>
<evidence type="ECO:0000313" key="1">
    <source>
        <dbReference type="EMBL" id="KAK3212389.1"/>
    </source>
</evidence>
<dbReference type="CDD" id="cd00303">
    <property type="entry name" value="retropepsin_like"/>
    <property type="match status" value="1"/>
</dbReference>
<dbReference type="PANTHER" id="PTHR12917:SF18">
    <property type="entry name" value="DNA DAMAGE-INDUCIBLE PROTEIN 1-LIKE"/>
    <property type="match status" value="1"/>
</dbReference>
<dbReference type="Proteomes" id="UP001281410">
    <property type="component" value="Unassembled WGS sequence"/>
</dbReference>
<comment type="caution">
    <text evidence="1">The sequence shown here is derived from an EMBL/GenBank/DDBJ whole genome shotgun (WGS) entry which is preliminary data.</text>
</comment>
<keyword evidence="2" id="KW-1185">Reference proteome</keyword>
<dbReference type="GO" id="GO:0006508">
    <property type="term" value="P:proteolysis"/>
    <property type="evidence" value="ECO:0007669"/>
    <property type="project" value="InterPro"/>
</dbReference>
<dbReference type="SUPFAM" id="SSF50630">
    <property type="entry name" value="Acid proteases"/>
    <property type="match status" value="1"/>
</dbReference>
<dbReference type="GO" id="GO:0004190">
    <property type="term" value="F:aspartic-type endopeptidase activity"/>
    <property type="evidence" value="ECO:0007669"/>
    <property type="project" value="InterPro"/>
</dbReference>
<organism evidence="1 2">
    <name type="scientific">Dipteronia sinensis</name>
    <dbReference type="NCBI Taxonomy" id="43782"/>
    <lineage>
        <taxon>Eukaryota</taxon>
        <taxon>Viridiplantae</taxon>
        <taxon>Streptophyta</taxon>
        <taxon>Embryophyta</taxon>
        <taxon>Tracheophyta</taxon>
        <taxon>Spermatophyta</taxon>
        <taxon>Magnoliopsida</taxon>
        <taxon>eudicotyledons</taxon>
        <taxon>Gunneridae</taxon>
        <taxon>Pentapetalae</taxon>
        <taxon>rosids</taxon>
        <taxon>malvids</taxon>
        <taxon>Sapindales</taxon>
        <taxon>Sapindaceae</taxon>
        <taxon>Hippocastanoideae</taxon>
        <taxon>Acereae</taxon>
        <taxon>Dipteronia</taxon>
    </lineage>
</organism>
<protein>
    <submittedName>
        <fullName evidence="1">Uncharacterized protein</fullName>
    </submittedName>
</protein>
<reference evidence="1" key="1">
    <citation type="journal article" date="2023" name="Plant J.">
        <title>Genome sequences and population genomics provide insights into the demographic history, inbreeding, and mutation load of two 'living fossil' tree species of Dipteronia.</title>
        <authorList>
            <person name="Feng Y."/>
            <person name="Comes H.P."/>
            <person name="Chen J."/>
            <person name="Zhu S."/>
            <person name="Lu R."/>
            <person name="Zhang X."/>
            <person name="Li P."/>
            <person name="Qiu J."/>
            <person name="Olsen K.M."/>
            <person name="Qiu Y."/>
        </authorList>
    </citation>
    <scope>NUCLEOTIDE SEQUENCE</scope>
    <source>
        <strain evidence="1">NBL</strain>
    </source>
</reference>
<dbReference type="Pfam" id="PF13650">
    <property type="entry name" value="Asp_protease_2"/>
    <property type="match status" value="1"/>
</dbReference>
<dbReference type="InterPro" id="IPR021109">
    <property type="entry name" value="Peptidase_aspartic_dom_sf"/>
</dbReference>
<accession>A0AAE0E683</accession>